<dbReference type="AlphaFoldDB" id="A0A437PRM9"/>
<reference evidence="12 13" key="1">
    <citation type="submission" date="2019-01" db="EMBL/GenBank/DDBJ databases">
        <authorList>
            <person name="Chen W.-M."/>
        </authorList>
    </citation>
    <scope>NUCLEOTIDE SEQUENCE [LARGE SCALE GENOMIC DNA]</scope>
    <source>
        <strain evidence="12 13">FSY-15</strain>
    </source>
</reference>
<name>A0A437PRM9_9BACT</name>
<dbReference type="InterPro" id="IPR020922">
    <property type="entry name" value="dITP/XTP_pyrophosphatase"/>
</dbReference>
<dbReference type="NCBIfam" id="TIGR00042">
    <property type="entry name" value="RdgB/HAM1 family non-canonical purine NTP pyrophosphatase"/>
    <property type="match status" value="1"/>
</dbReference>
<dbReference type="EC" id="3.6.1.66" evidence="10"/>
<feature type="binding site" evidence="10">
    <location>
        <begin position="7"/>
        <end position="12"/>
    </location>
    <ligand>
        <name>substrate</name>
    </ligand>
</feature>
<evidence type="ECO:0000256" key="2">
    <source>
        <dbReference type="ARBA" id="ARBA00011738"/>
    </source>
</evidence>
<evidence type="ECO:0000256" key="6">
    <source>
        <dbReference type="ARBA" id="ARBA00022842"/>
    </source>
</evidence>
<comment type="catalytic activity">
    <reaction evidence="10">
        <text>ITP + H2O = IMP + diphosphate + H(+)</text>
        <dbReference type="Rhea" id="RHEA:29399"/>
        <dbReference type="ChEBI" id="CHEBI:15377"/>
        <dbReference type="ChEBI" id="CHEBI:15378"/>
        <dbReference type="ChEBI" id="CHEBI:33019"/>
        <dbReference type="ChEBI" id="CHEBI:58053"/>
        <dbReference type="ChEBI" id="CHEBI:61402"/>
        <dbReference type="EC" id="3.6.1.66"/>
    </reaction>
</comment>
<comment type="cofactor">
    <cofactor evidence="10">
        <name>Mg(2+)</name>
        <dbReference type="ChEBI" id="CHEBI:18420"/>
    </cofactor>
    <text evidence="10">Binds 1 Mg(2+) ion per subunit.</text>
</comment>
<evidence type="ECO:0000313" key="12">
    <source>
        <dbReference type="EMBL" id="RVU24905.1"/>
    </source>
</evidence>
<dbReference type="FunFam" id="3.90.950.10:FF:000001">
    <property type="entry name" value="dITP/XTP pyrophosphatase"/>
    <property type="match status" value="1"/>
</dbReference>
<comment type="function">
    <text evidence="10">Pyrophosphatase that catalyzes the hydrolysis of nucleoside triphosphates to their monophosphate derivatives, with a high preference for the non-canonical purine nucleotides XTP (xanthosine triphosphate), dITP (deoxyinosine triphosphate) and ITP. Seems to function as a house-cleaning enzyme that removes non-canonical purine nucleotides from the nucleotide pool, thus preventing their incorporation into DNA/RNA and avoiding chromosomal lesions.</text>
</comment>
<dbReference type="CDD" id="cd00515">
    <property type="entry name" value="HAM1"/>
    <property type="match status" value="1"/>
</dbReference>
<keyword evidence="3 10" id="KW-0479">Metal-binding</keyword>
<dbReference type="Proteomes" id="UP000282832">
    <property type="component" value="Unassembled WGS sequence"/>
</dbReference>
<comment type="subunit">
    <text evidence="2 10">Homodimer.</text>
</comment>
<evidence type="ECO:0000256" key="11">
    <source>
        <dbReference type="RuleBase" id="RU003781"/>
    </source>
</evidence>
<dbReference type="GO" id="GO:0009146">
    <property type="term" value="P:purine nucleoside triphosphate catabolic process"/>
    <property type="evidence" value="ECO:0007669"/>
    <property type="project" value="UniProtKB-UniRule"/>
</dbReference>
<evidence type="ECO:0000256" key="5">
    <source>
        <dbReference type="ARBA" id="ARBA00022801"/>
    </source>
</evidence>
<dbReference type="GO" id="GO:0009117">
    <property type="term" value="P:nucleotide metabolic process"/>
    <property type="evidence" value="ECO:0007669"/>
    <property type="project" value="UniProtKB-KW"/>
</dbReference>
<evidence type="ECO:0000256" key="1">
    <source>
        <dbReference type="ARBA" id="ARBA00008023"/>
    </source>
</evidence>
<comment type="catalytic activity">
    <reaction evidence="8 10">
        <text>dITP + H2O = dIMP + diphosphate + H(+)</text>
        <dbReference type="Rhea" id="RHEA:28342"/>
        <dbReference type="ChEBI" id="CHEBI:15377"/>
        <dbReference type="ChEBI" id="CHEBI:15378"/>
        <dbReference type="ChEBI" id="CHEBI:33019"/>
        <dbReference type="ChEBI" id="CHEBI:61194"/>
        <dbReference type="ChEBI" id="CHEBI:61382"/>
        <dbReference type="EC" id="3.6.1.66"/>
    </reaction>
</comment>
<dbReference type="GO" id="GO:0017111">
    <property type="term" value="F:ribonucleoside triphosphate phosphatase activity"/>
    <property type="evidence" value="ECO:0007669"/>
    <property type="project" value="InterPro"/>
</dbReference>
<comment type="caution">
    <text evidence="10">Lacks conserved residue(s) required for the propagation of feature annotation.</text>
</comment>
<dbReference type="SUPFAM" id="SSF52972">
    <property type="entry name" value="ITPase-like"/>
    <property type="match status" value="1"/>
</dbReference>
<dbReference type="InterPro" id="IPR002637">
    <property type="entry name" value="RdgB/HAM1"/>
</dbReference>
<evidence type="ECO:0000256" key="10">
    <source>
        <dbReference type="HAMAP-Rule" id="MF_01405"/>
    </source>
</evidence>
<dbReference type="EMBL" id="SACY01000003">
    <property type="protein sequence ID" value="RVU24905.1"/>
    <property type="molecule type" value="Genomic_DNA"/>
</dbReference>
<evidence type="ECO:0000256" key="3">
    <source>
        <dbReference type="ARBA" id="ARBA00022723"/>
    </source>
</evidence>
<dbReference type="GO" id="GO:0036222">
    <property type="term" value="F:XTP diphosphatase activity"/>
    <property type="evidence" value="ECO:0007669"/>
    <property type="project" value="UniProtKB-UniRule"/>
</dbReference>
<feature type="binding site" evidence="10">
    <location>
        <begin position="148"/>
        <end position="151"/>
    </location>
    <ligand>
        <name>substrate</name>
    </ligand>
</feature>
<keyword evidence="13" id="KW-1185">Reference proteome</keyword>
<accession>A0A437PRM9</accession>
<keyword evidence="7 10" id="KW-0546">Nucleotide metabolism</keyword>
<evidence type="ECO:0000313" key="13">
    <source>
        <dbReference type="Proteomes" id="UP000282832"/>
    </source>
</evidence>
<dbReference type="InterPro" id="IPR029001">
    <property type="entry name" value="ITPase-like_fam"/>
</dbReference>
<dbReference type="RefSeq" id="WP_127804061.1">
    <property type="nucleotide sequence ID" value="NZ_SACY01000003.1"/>
</dbReference>
<dbReference type="Pfam" id="PF01725">
    <property type="entry name" value="Ham1p_like"/>
    <property type="match status" value="1"/>
</dbReference>
<sequence>MEIYLATQNKHKIEELSALLQGRFSIKSVFDLGLEEEIPETGKTISENSLQKAQFIASKYGVTCLSDDSGLEVEALGGAPGVYSARFAGPEKNDKANIQLLLNKLATNKNKNARFVTVLTFHNRGQFIQFEGEIQGKIIEEERGNSGFGYDPVFVPEGFNQTFAEMSMQEKNLIAHRAKALDKFLKFIDEQTNFSNFE</sequence>
<dbReference type="GO" id="GO:0005829">
    <property type="term" value="C:cytosol"/>
    <property type="evidence" value="ECO:0007669"/>
    <property type="project" value="TreeGrafter"/>
</dbReference>
<proteinExistence type="inferred from homology"/>
<dbReference type="GO" id="GO:0035870">
    <property type="term" value="F:dITP diphosphatase activity"/>
    <property type="evidence" value="ECO:0007669"/>
    <property type="project" value="UniProtKB-UniRule"/>
</dbReference>
<dbReference type="PANTHER" id="PTHR11067:SF9">
    <property type="entry name" value="INOSINE TRIPHOSPHATE PYROPHOSPHATASE"/>
    <property type="match status" value="1"/>
</dbReference>
<keyword evidence="6 10" id="KW-0460">Magnesium</keyword>
<feature type="binding site" evidence="10">
    <location>
        <position position="69"/>
    </location>
    <ligand>
        <name>substrate</name>
    </ligand>
</feature>
<feature type="active site" description="Proton acceptor" evidence="10">
    <location>
        <position position="68"/>
    </location>
</feature>
<keyword evidence="5 10" id="KW-0378">Hydrolase</keyword>
<evidence type="ECO:0000256" key="7">
    <source>
        <dbReference type="ARBA" id="ARBA00023080"/>
    </source>
</evidence>
<dbReference type="OrthoDB" id="9807456at2"/>
<evidence type="ECO:0000256" key="4">
    <source>
        <dbReference type="ARBA" id="ARBA00022741"/>
    </source>
</evidence>
<comment type="catalytic activity">
    <reaction evidence="9 10">
        <text>XTP + H2O = XMP + diphosphate + H(+)</text>
        <dbReference type="Rhea" id="RHEA:28610"/>
        <dbReference type="ChEBI" id="CHEBI:15377"/>
        <dbReference type="ChEBI" id="CHEBI:15378"/>
        <dbReference type="ChEBI" id="CHEBI:33019"/>
        <dbReference type="ChEBI" id="CHEBI:57464"/>
        <dbReference type="ChEBI" id="CHEBI:61314"/>
        <dbReference type="EC" id="3.6.1.66"/>
    </reaction>
</comment>
<dbReference type="GO" id="GO:0000166">
    <property type="term" value="F:nucleotide binding"/>
    <property type="evidence" value="ECO:0007669"/>
    <property type="project" value="UniProtKB-KW"/>
</dbReference>
<gene>
    <name evidence="12" type="primary">rdgB</name>
    <name evidence="12" type="ORF">EOJ36_07820</name>
</gene>
<evidence type="ECO:0000256" key="9">
    <source>
        <dbReference type="ARBA" id="ARBA00052017"/>
    </source>
</evidence>
<feature type="binding site" evidence="10">
    <location>
        <position position="171"/>
    </location>
    <ligand>
        <name>substrate</name>
    </ligand>
</feature>
<feature type="binding site" evidence="10">
    <location>
        <position position="68"/>
    </location>
    <ligand>
        <name>Mg(2+)</name>
        <dbReference type="ChEBI" id="CHEBI:18420"/>
    </ligand>
</feature>
<dbReference type="PANTHER" id="PTHR11067">
    <property type="entry name" value="INOSINE TRIPHOSPHATE PYROPHOSPHATASE/HAM1 PROTEIN"/>
    <property type="match status" value="1"/>
</dbReference>
<comment type="caution">
    <text evidence="12">The sequence shown here is derived from an EMBL/GenBank/DDBJ whole genome shotgun (WGS) entry which is preliminary data.</text>
</comment>
<dbReference type="GO" id="GO:0046872">
    <property type="term" value="F:metal ion binding"/>
    <property type="evidence" value="ECO:0007669"/>
    <property type="project" value="UniProtKB-KW"/>
</dbReference>
<comment type="similarity">
    <text evidence="1 10 11">Belongs to the HAM1 NTPase family.</text>
</comment>
<evidence type="ECO:0000256" key="8">
    <source>
        <dbReference type="ARBA" id="ARBA00051875"/>
    </source>
</evidence>
<protein>
    <recommendedName>
        <fullName evidence="10">dITP/XTP pyrophosphatase</fullName>
        <ecNumber evidence="10">3.6.1.66</ecNumber>
    </recommendedName>
    <alternativeName>
        <fullName evidence="10">Non-canonical purine NTP pyrophosphatase</fullName>
    </alternativeName>
    <alternativeName>
        <fullName evidence="10">Non-standard purine NTP pyrophosphatase</fullName>
    </alternativeName>
    <alternativeName>
        <fullName evidence="10">Nucleoside-triphosphate diphosphatase</fullName>
    </alternativeName>
    <alternativeName>
        <fullName evidence="10">Nucleoside-triphosphate pyrophosphatase</fullName>
        <shortName evidence="10">NTPase</shortName>
    </alternativeName>
</protein>
<dbReference type="Gene3D" id="3.90.950.10">
    <property type="match status" value="1"/>
</dbReference>
<keyword evidence="4 10" id="KW-0547">Nucleotide-binding</keyword>
<organism evidence="12 13">
    <name type="scientific">Sandaracinomonas limnophila</name>
    <dbReference type="NCBI Taxonomy" id="1862386"/>
    <lineage>
        <taxon>Bacteria</taxon>
        <taxon>Pseudomonadati</taxon>
        <taxon>Bacteroidota</taxon>
        <taxon>Cytophagia</taxon>
        <taxon>Cytophagales</taxon>
        <taxon>Flectobacillaceae</taxon>
        <taxon>Sandaracinomonas</taxon>
    </lineage>
</organism>
<dbReference type="GO" id="GO:0036220">
    <property type="term" value="F:ITP diphosphatase activity"/>
    <property type="evidence" value="ECO:0007669"/>
    <property type="project" value="UniProtKB-UniRule"/>
</dbReference>
<feature type="binding site" evidence="10">
    <location>
        <begin position="176"/>
        <end position="177"/>
    </location>
    <ligand>
        <name>substrate</name>
    </ligand>
</feature>
<dbReference type="HAMAP" id="MF_01405">
    <property type="entry name" value="Non_canon_purine_NTPase"/>
    <property type="match status" value="1"/>
</dbReference>